<sequence length="75" mass="8224">MQAPAKPRGGGIFALLLQICRPYGAWPARYDECYKYAVPTGLLKHALKKGLKNPLLIRNPCSEIIIISTPSPSDT</sequence>
<reference evidence="1" key="1">
    <citation type="journal article" date="2021" name="Microb. Physiol.">
        <title>Proteogenomic Insights into the Physiology of Marine, Sulfate-Reducing, Filamentous Desulfonema limicola and Desulfonema magnum.</title>
        <authorList>
            <person name="Schnaars V."/>
            <person name="Wohlbrand L."/>
            <person name="Scheve S."/>
            <person name="Hinrichs C."/>
            <person name="Reinhardt R."/>
            <person name="Rabus R."/>
        </authorList>
    </citation>
    <scope>NUCLEOTIDE SEQUENCE</scope>
    <source>
        <strain evidence="1">4be13</strain>
    </source>
</reference>
<dbReference type="AlphaFoldDB" id="A0A975GP34"/>
<gene>
    <name evidence="1" type="ORF">dnm_044250</name>
</gene>
<keyword evidence="2" id="KW-1185">Reference proteome</keyword>
<evidence type="ECO:0000313" key="1">
    <source>
        <dbReference type="EMBL" id="QTA88380.1"/>
    </source>
</evidence>
<evidence type="ECO:0000313" key="2">
    <source>
        <dbReference type="Proteomes" id="UP000663722"/>
    </source>
</evidence>
<dbReference type="Proteomes" id="UP000663722">
    <property type="component" value="Chromosome"/>
</dbReference>
<accession>A0A975GP34</accession>
<name>A0A975GP34_9BACT</name>
<protein>
    <submittedName>
        <fullName evidence="1">Uncharacterized protein</fullName>
    </submittedName>
</protein>
<dbReference type="KEGG" id="dmm:dnm_044250"/>
<dbReference type="EMBL" id="CP061800">
    <property type="protein sequence ID" value="QTA88380.1"/>
    <property type="molecule type" value="Genomic_DNA"/>
</dbReference>
<proteinExistence type="predicted"/>
<organism evidence="1 2">
    <name type="scientific">Desulfonema magnum</name>
    <dbReference type="NCBI Taxonomy" id="45655"/>
    <lineage>
        <taxon>Bacteria</taxon>
        <taxon>Pseudomonadati</taxon>
        <taxon>Thermodesulfobacteriota</taxon>
        <taxon>Desulfobacteria</taxon>
        <taxon>Desulfobacterales</taxon>
        <taxon>Desulfococcaceae</taxon>
        <taxon>Desulfonema</taxon>
    </lineage>
</organism>